<keyword evidence="1" id="KW-1133">Transmembrane helix</keyword>
<evidence type="ECO:0000313" key="3">
    <source>
        <dbReference type="Proteomes" id="UP001233172"/>
    </source>
</evidence>
<dbReference type="EMBL" id="JASAOG010000043">
    <property type="protein sequence ID" value="KAK0059210.1"/>
    <property type="molecule type" value="Genomic_DNA"/>
</dbReference>
<protein>
    <submittedName>
        <fullName evidence="2">Uncharacterized protein</fullName>
    </submittedName>
</protein>
<keyword evidence="1" id="KW-0812">Transmembrane</keyword>
<evidence type="ECO:0000256" key="1">
    <source>
        <dbReference type="SAM" id="Phobius"/>
    </source>
</evidence>
<reference evidence="2" key="1">
    <citation type="journal article" date="2023" name="PLoS Negl. Trop. Dis.">
        <title>A genome sequence for Biomphalaria pfeifferi, the major vector snail for the human-infecting parasite Schistosoma mansoni.</title>
        <authorList>
            <person name="Bu L."/>
            <person name="Lu L."/>
            <person name="Laidemitt M.R."/>
            <person name="Zhang S.M."/>
            <person name="Mutuku M."/>
            <person name="Mkoji G."/>
            <person name="Steinauer M."/>
            <person name="Loker E.S."/>
        </authorList>
    </citation>
    <scope>NUCLEOTIDE SEQUENCE</scope>
    <source>
        <strain evidence="2">KasaAsao</strain>
    </source>
</reference>
<keyword evidence="3" id="KW-1185">Reference proteome</keyword>
<organism evidence="2 3">
    <name type="scientific">Biomphalaria pfeifferi</name>
    <name type="common">Bloodfluke planorb</name>
    <name type="synonym">Freshwater snail</name>
    <dbReference type="NCBI Taxonomy" id="112525"/>
    <lineage>
        <taxon>Eukaryota</taxon>
        <taxon>Metazoa</taxon>
        <taxon>Spiralia</taxon>
        <taxon>Lophotrochozoa</taxon>
        <taxon>Mollusca</taxon>
        <taxon>Gastropoda</taxon>
        <taxon>Heterobranchia</taxon>
        <taxon>Euthyneura</taxon>
        <taxon>Panpulmonata</taxon>
        <taxon>Hygrophila</taxon>
        <taxon>Lymnaeoidea</taxon>
        <taxon>Planorbidae</taxon>
        <taxon>Biomphalaria</taxon>
    </lineage>
</organism>
<gene>
    <name evidence="2" type="ORF">Bpfe_011286</name>
</gene>
<dbReference type="Proteomes" id="UP001233172">
    <property type="component" value="Unassembled WGS sequence"/>
</dbReference>
<accession>A0AAD8FCD3</accession>
<dbReference type="AlphaFoldDB" id="A0AAD8FCD3"/>
<name>A0AAD8FCD3_BIOPF</name>
<proteinExistence type="predicted"/>
<reference evidence="2" key="2">
    <citation type="submission" date="2023-04" db="EMBL/GenBank/DDBJ databases">
        <authorList>
            <person name="Bu L."/>
            <person name="Lu L."/>
            <person name="Laidemitt M.R."/>
            <person name="Zhang S.M."/>
            <person name="Mutuku M."/>
            <person name="Mkoji G."/>
            <person name="Steinauer M."/>
            <person name="Loker E.S."/>
        </authorList>
    </citation>
    <scope>NUCLEOTIDE SEQUENCE</scope>
    <source>
        <strain evidence="2">KasaAsao</strain>
        <tissue evidence="2">Whole Snail</tissue>
    </source>
</reference>
<keyword evidence="1" id="KW-0472">Membrane</keyword>
<sequence length="100" mass="12041">PRRFDRIAFQDTYIDQSLFFIQSQHFVNIDLLFCDHHMLRAKGRSEALTLDPTLPDTLACTISWRHVYQGWVSYLWIIQVSYLWIIPVVADEYDFEKNDW</sequence>
<comment type="caution">
    <text evidence="2">The sequence shown here is derived from an EMBL/GenBank/DDBJ whole genome shotgun (WGS) entry which is preliminary data.</text>
</comment>
<feature type="non-terminal residue" evidence="2">
    <location>
        <position position="1"/>
    </location>
</feature>
<feature type="non-terminal residue" evidence="2">
    <location>
        <position position="100"/>
    </location>
</feature>
<evidence type="ECO:0000313" key="2">
    <source>
        <dbReference type="EMBL" id="KAK0059210.1"/>
    </source>
</evidence>
<feature type="transmembrane region" description="Helical" evidence="1">
    <location>
        <begin position="71"/>
        <end position="90"/>
    </location>
</feature>